<dbReference type="AlphaFoldDB" id="A0A5E4PV45"/>
<keyword evidence="3" id="KW-1185">Reference proteome</keyword>
<dbReference type="EMBL" id="FZQP02000670">
    <property type="protein sequence ID" value="VVC89886.1"/>
    <property type="molecule type" value="Genomic_DNA"/>
</dbReference>
<keyword evidence="1" id="KW-0732">Signal</keyword>
<evidence type="ECO:0000313" key="3">
    <source>
        <dbReference type="Proteomes" id="UP000324832"/>
    </source>
</evidence>
<feature type="signal peptide" evidence="1">
    <location>
        <begin position="1"/>
        <end position="20"/>
    </location>
</feature>
<name>A0A5E4PV45_9NEOP</name>
<proteinExistence type="predicted"/>
<dbReference type="OrthoDB" id="7194370at2759"/>
<feature type="chain" id="PRO_5022903750" description="Salivary secreted peptide" evidence="1">
    <location>
        <begin position="21"/>
        <end position="110"/>
    </location>
</feature>
<dbReference type="InterPro" id="IPR031734">
    <property type="entry name" value="MBF2"/>
</dbReference>
<evidence type="ECO:0000313" key="2">
    <source>
        <dbReference type="EMBL" id="VVC89886.1"/>
    </source>
</evidence>
<protein>
    <recommendedName>
        <fullName evidence="4">Salivary secreted peptide</fullName>
    </recommendedName>
</protein>
<dbReference type="Proteomes" id="UP000324832">
    <property type="component" value="Unassembled WGS sequence"/>
</dbReference>
<organism evidence="2 3">
    <name type="scientific">Leptidea sinapis</name>
    <dbReference type="NCBI Taxonomy" id="189913"/>
    <lineage>
        <taxon>Eukaryota</taxon>
        <taxon>Metazoa</taxon>
        <taxon>Ecdysozoa</taxon>
        <taxon>Arthropoda</taxon>
        <taxon>Hexapoda</taxon>
        <taxon>Insecta</taxon>
        <taxon>Pterygota</taxon>
        <taxon>Neoptera</taxon>
        <taxon>Endopterygota</taxon>
        <taxon>Lepidoptera</taxon>
        <taxon>Glossata</taxon>
        <taxon>Ditrysia</taxon>
        <taxon>Papilionoidea</taxon>
        <taxon>Pieridae</taxon>
        <taxon>Dismorphiinae</taxon>
        <taxon>Leptidea</taxon>
    </lineage>
</organism>
<evidence type="ECO:0000256" key="1">
    <source>
        <dbReference type="SAM" id="SignalP"/>
    </source>
</evidence>
<sequence length="110" mass="12338">MRLLLLLSLVFLICMTQSWATDLTIGTSYNTRLVWQQKSEYMAIPFKKRVKEVFYADPGQQIIKGVIARDLDKTLSSATVTAGGVGSSFVNIRLKSERGGSLNYQIDIYV</sequence>
<gene>
    <name evidence="2" type="ORF">LSINAPIS_LOCUS2920</name>
</gene>
<evidence type="ECO:0008006" key="4">
    <source>
        <dbReference type="Google" id="ProtNLM"/>
    </source>
</evidence>
<reference evidence="2 3" key="1">
    <citation type="submission" date="2017-07" db="EMBL/GenBank/DDBJ databases">
        <authorList>
            <person name="Talla V."/>
            <person name="Backstrom N."/>
        </authorList>
    </citation>
    <scope>NUCLEOTIDE SEQUENCE [LARGE SCALE GENOMIC DNA]</scope>
</reference>
<dbReference type="Pfam" id="PF15868">
    <property type="entry name" value="MBF2"/>
    <property type="match status" value="1"/>
</dbReference>
<accession>A0A5E4PV45</accession>